<dbReference type="GO" id="GO:0035516">
    <property type="term" value="F:broad specificity oxidative DNA demethylase activity"/>
    <property type="evidence" value="ECO:0007669"/>
    <property type="project" value="TreeGrafter"/>
</dbReference>
<sequence length="217" mass="24482">MTSLDLFSNLDSEPLSSDISQHATLFHQFLAEDDDALLSDIRGVLRHSPLRHIQTPAGHKMSVKSSNCGEYGWLSDSQGYRYQKTDPMTEAPWPEMPSLVRNKAIEAAVLAGFDDFRPDSCLINVYLPGAKMGLHQDKDETDFTKPIVSFSFGLSVNFLWGGFKRSQKYQKFQLQHADALVWGGNDRLRYHGVQQLKDDVHPITGRCRINLTIRQAG</sequence>
<reference evidence="9" key="1">
    <citation type="journal article" date="2018" name="Front. Microbiol.">
        <title>Genome-Based Analysis Reveals the Taxonomy and Diversity of the Family Idiomarinaceae.</title>
        <authorList>
            <person name="Liu Y."/>
            <person name="Lai Q."/>
            <person name="Shao Z."/>
        </authorList>
    </citation>
    <scope>NUCLEOTIDE SEQUENCE [LARGE SCALE GENOMIC DNA]</scope>
    <source>
        <strain evidence="9">R22</strain>
    </source>
</reference>
<organism evidence="8 9">
    <name type="scientific">Idiomarina ramblicola</name>
    <dbReference type="NCBI Taxonomy" id="263724"/>
    <lineage>
        <taxon>Bacteria</taxon>
        <taxon>Pseudomonadati</taxon>
        <taxon>Pseudomonadota</taxon>
        <taxon>Gammaproteobacteria</taxon>
        <taxon>Alteromonadales</taxon>
        <taxon>Idiomarinaceae</taxon>
        <taxon>Idiomarina</taxon>
    </lineage>
</organism>
<dbReference type="GO" id="GO:0035515">
    <property type="term" value="F:oxidative RNA demethylase activity"/>
    <property type="evidence" value="ECO:0007669"/>
    <property type="project" value="TreeGrafter"/>
</dbReference>
<protein>
    <submittedName>
        <fullName evidence="8">DNA oxidative demethylase AlkB</fullName>
    </submittedName>
</protein>
<dbReference type="SUPFAM" id="SSF51197">
    <property type="entry name" value="Clavaminate synthase-like"/>
    <property type="match status" value="1"/>
</dbReference>
<evidence type="ECO:0000256" key="6">
    <source>
        <dbReference type="PIRSR" id="PIRSR604574-2"/>
    </source>
</evidence>
<dbReference type="GO" id="GO:0008168">
    <property type="term" value="F:methyltransferase activity"/>
    <property type="evidence" value="ECO:0007669"/>
    <property type="project" value="UniProtKB-KW"/>
</dbReference>
<keyword evidence="8" id="KW-0808">Transferase</keyword>
<feature type="binding site" evidence="5">
    <location>
        <begin position="208"/>
        <end position="214"/>
    </location>
    <ligand>
        <name>2-oxoglutarate</name>
        <dbReference type="ChEBI" id="CHEBI:16810"/>
    </ligand>
</feature>
<feature type="binding site" evidence="6">
    <location>
        <position position="137"/>
    </location>
    <ligand>
        <name>Fe cation</name>
        <dbReference type="ChEBI" id="CHEBI:24875"/>
        <note>catalytic</note>
    </ligand>
</feature>
<dbReference type="InterPro" id="IPR027450">
    <property type="entry name" value="AlkB-like"/>
</dbReference>
<keyword evidence="9" id="KW-1185">Reference proteome</keyword>
<dbReference type="EMBL" id="PIQC01000001">
    <property type="protein sequence ID" value="RUO72954.1"/>
    <property type="molecule type" value="Genomic_DNA"/>
</dbReference>
<dbReference type="PROSITE" id="PS51471">
    <property type="entry name" value="FE2OG_OXY"/>
    <property type="match status" value="1"/>
</dbReference>
<dbReference type="InterPro" id="IPR037151">
    <property type="entry name" value="AlkB-like_sf"/>
</dbReference>
<feature type="binding site" evidence="5">
    <location>
        <position position="165"/>
    </location>
    <ligand>
        <name>substrate</name>
    </ligand>
</feature>
<feature type="binding site" evidence="6">
    <location>
        <position position="135"/>
    </location>
    <ligand>
        <name>Fe cation</name>
        <dbReference type="ChEBI" id="CHEBI:24875"/>
        <note>catalytic</note>
    </ligand>
</feature>
<comment type="cofactor">
    <cofactor evidence="6">
        <name>Fe(2+)</name>
        <dbReference type="ChEBI" id="CHEBI:29033"/>
    </cofactor>
    <text evidence="6">Binds 1 Fe(2+) ion per subunit.</text>
</comment>
<evidence type="ECO:0000313" key="8">
    <source>
        <dbReference type="EMBL" id="RUO72954.1"/>
    </source>
</evidence>
<dbReference type="GO" id="GO:0035513">
    <property type="term" value="P:oxidative RNA demethylation"/>
    <property type="evidence" value="ECO:0007669"/>
    <property type="project" value="TreeGrafter"/>
</dbReference>
<feature type="binding site" evidence="5">
    <location>
        <begin position="124"/>
        <end position="126"/>
    </location>
    <ligand>
        <name>2-oxoglutarate</name>
        <dbReference type="ChEBI" id="CHEBI:16810"/>
    </ligand>
</feature>
<name>A0A432Z4X5_9GAMM</name>
<dbReference type="PANTHER" id="PTHR16557">
    <property type="entry name" value="ALKYLATED DNA REPAIR PROTEIN ALKB-RELATED"/>
    <property type="match status" value="1"/>
</dbReference>
<evidence type="ECO:0000313" key="9">
    <source>
        <dbReference type="Proteomes" id="UP000288058"/>
    </source>
</evidence>
<gene>
    <name evidence="8" type="ORF">CWI78_00490</name>
</gene>
<dbReference type="InterPro" id="IPR004574">
    <property type="entry name" value="Alkb"/>
</dbReference>
<evidence type="ECO:0000256" key="1">
    <source>
        <dbReference type="ARBA" id="ARBA00022723"/>
    </source>
</evidence>
<keyword evidence="1 6" id="KW-0479">Metal-binding</keyword>
<dbReference type="Pfam" id="PF13532">
    <property type="entry name" value="2OG-FeII_Oxy_2"/>
    <property type="match status" value="1"/>
</dbReference>
<dbReference type="AlphaFoldDB" id="A0A432Z4X5"/>
<evidence type="ECO:0000256" key="4">
    <source>
        <dbReference type="ARBA" id="ARBA00023004"/>
    </source>
</evidence>
<keyword evidence="4 6" id="KW-0408">Iron</keyword>
<feature type="domain" description="Fe2OG dioxygenase" evidence="7">
    <location>
        <begin position="117"/>
        <end position="217"/>
    </location>
</feature>
<evidence type="ECO:0000256" key="3">
    <source>
        <dbReference type="ARBA" id="ARBA00023002"/>
    </source>
</evidence>
<dbReference type="GO" id="GO:0005737">
    <property type="term" value="C:cytoplasm"/>
    <property type="evidence" value="ECO:0007669"/>
    <property type="project" value="TreeGrafter"/>
</dbReference>
<keyword evidence="8" id="KW-0489">Methyltransferase</keyword>
<feature type="binding site" evidence="5">
    <location>
        <begin position="80"/>
        <end position="82"/>
    </location>
    <ligand>
        <name>substrate</name>
    </ligand>
</feature>
<dbReference type="RefSeq" id="WP_126779201.1">
    <property type="nucleotide sequence ID" value="NZ_PIQC01000001.1"/>
</dbReference>
<keyword evidence="3" id="KW-0560">Oxidoreductase</keyword>
<keyword evidence="2" id="KW-0223">Dioxygenase</keyword>
<feature type="binding site" evidence="5">
    <location>
        <position position="73"/>
    </location>
    <ligand>
        <name>substrate</name>
    </ligand>
</feature>
<dbReference type="PANTHER" id="PTHR16557:SF2">
    <property type="entry name" value="NUCLEIC ACID DIOXYGENASE ALKBH1"/>
    <property type="match status" value="1"/>
</dbReference>
<dbReference type="InterPro" id="IPR005123">
    <property type="entry name" value="Oxoglu/Fe-dep_dioxygenase_dom"/>
</dbReference>
<feature type="binding site" evidence="6">
    <location>
        <position position="191"/>
    </location>
    <ligand>
        <name>Fe cation</name>
        <dbReference type="ChEBI" id="CHEBI:24875"/>
        <note>catalytic</note>
    </ligand>
</feature>
<dbReference type="Proteomes" id="UP000288058">
    <property type="component" value="Unassembled WGS sequence"/>
</dbReference>
<proteinExistence type="predicted"/>
<accession>A0A432Z4X5</accession>
<evidence type="ECO:0000256" key="2">
    <source>
        <dbReference type="ARBA" id="ARBA00022964"/>
    </source>
</evidence>
<dbReference type="GO" id="GO:0008198">
    <property type="term" value="F:ferrous iron binding"/>
    <property type="evidence" value="ECO:0007669"/>
    <property type="project" value="TreeGrafter"/>
</dbReference>
<dbReference type="OrthoDB" id="9796932at2"/>
<feature type="binding site" evidence="5">
    <location>
        <position position="139"/>
    </location>
    <ligand>
        <name>substrate</name>
    </ligand>
</feature>
<dbReference type="Gene3D" id="2.60.120.590">
    <property type="entry name" value="Alpha-ketoglutarate-dependent dioxygenase AlkB-like"/>
    <property type="match status" value="1"/>
</dbReference>
<evidence type="ECO:0000256" key="5">
    <source>
        <dbReference type="PIRSR" id="PIRSR604574-1"/>
    </source>
</evidence>
<evidence type="ECO:0000259" key="7">
    <source>
        <dbReference type="PROSITE" id="PS51471"/>
    </source>
</evidence>
<dbReference type="NCBIfam" id="NF011930">
    <property type="entry name" value="PRK15401.1"/>
    <property type="match status" value="1"/>
</dbReference>
<comment type="caution">
    <text evidence="8">The sequence shown here is derived from an EMBL/GenBank/DDBJ whole genome shotgun (WGS) entry which is preliminary data.</text>
</comment>
<dbReference type="GO" id="GO:0032259">
    <property type="term" value="P:methylation"/>
    <property type="evidence" value="ECO:0007669"/>
    <property type="project" value="UniProtKB-KW"/>
</dbReference>